<dbReference type="Pfam" id="PF00536">
    <property type="entry name" value="SAM_1"/>
    <property type="match status" value="2"/>
</dbReference>
<evidence type="ECO:0000256" key="1">
    <source>
        <dbReference type="ARBA" id="ARBA00022737"/>
    </source>
</evidence>
<evidence type="ECO:0000313" key="6">
    <source>
        <dbReference type="Proteomes" id="UP000008854"/>
    </source>
</evidence>
<keyword evidence="6" id="KW-1185">Reference proteome</keyword>
<feature type="domain" description="SAM" evidence="5">
    <location>
        <begin position="909"/>
        <end position="968"/>
    </location>
</feature>
<dbReference type="STRING" id="6183.A0A5K4FC98"/>
<reference evidence="7" key="2">
    <citation type="submission" date="2019-11" db="UniProtKB">
        <authorList>
            <consortium name="WormBaseParasite"/>
        </authorList>
    </citation>
    <scope>IDENTIFICATION</scope>
    <source>
        <strain evidence="7">Puerto Rican</strain>
    </source>
</reference>
<dbReference type="Gene3D" id="1.10.150.50">
    <property type="entry name" value="Transcription Factor, Ets-1"/>
    <property type="match status" value="4"/>
</dbReference>
<sequence length="1361" mass="155874">MSNLEASRILASALKDVDEILKVNNYETDEGYDAEINNDRRNILPEISFQDAEGKHCIENLNDCRNLPDETYLYRAGKDFSVLINRLQICINKLNQSTPAASICTSEYQALDFRVTENSSFDIAHPTTTQRTKFNLNLIEQPQQMISQYMFPPNEFSTYLNDKRFHQRITKLRGQVQAQANRIAELEKDGNPLSYMVNKNCTTTGHRNKNISQLISTDMDNLQLLNEVSKQHLRINALEETNRDLEKKINKLEKELSQRPNLFNLRNSYEDLQSLKYNRQCSTIRPTTVSNRSATLSNNISTLNESSRESNRLNYPSIFRRSITPVTFDNRCSFITTPNQPEYNLNFINQSLTGTQSTPPTSRLINDKPYRYDAYIPCEEINKLSFLGENYAHLNSDQFKSASLNELCYSRVMQPVTTTTNINTTTSSNNIVSPNTSKRWLAQNRYSMKSPPADIFNSSIQESGRINLLPPQYGSSYHQHIYNNSRTRSPIPLQWYPYTRNNFIDGGQTSADCQLNGSVNLFNSSGEGDSPSSGRCTTVQDTHLYTSRNKSNLSNAFSSSPSDQQHHMKTVNNSTNILKDEKSLSLSKSTLNGKNQLKRLNIERAFHWLSQGQMNNFTSNGLNKSDSMHHQCKPQNNLNNSALSIRSKSIERYYGSGSMKGSTIRSRRKTQETNLPFVSNSDNHHVDDVPANPVYDSSLPSVLHTNSICNNKSQRSYQGSPLESNENGPLNRNMSVLSKNESCNNNHVKNGPHSSDSYKNTQSDSSSVRHGSDEFTSSYLDNVNKSPSSHNGLNSSSEQRQSFQFAYTKRNFITWDKNMISAWLYKIGLGYTVTHTRRWLTSGQDLVNESKKSLAQLMCIRNPLHLKKLLIHIRLCMKDQCPNNNSNNINNNYNYGCLYRNIEPPENFDMPGWLHDLGLSSYIPQFDNCIIDPYVLDQLTMDDLSVLKMSNELHVLSLRWGLQMLRHINFDRNRLCRSQMEQCEANLPCKRNMLHSPTQLLNHIQDNIKPTNVHNGNRVHTSCLDTISTLQSNSGNSDINFICSTYLPIQICYWTQQRVMNWLQSIELPEYASELCGSGVHGALMILEDRFTPDLLADILRIPQVKSLVRRHLTNKFIELVGLDIWKRKQPNETTNHNNNNNNNPLTIHSKIKFTKKKNIFNSNRGHKSNHYNHVSSVGDDDASTELVCPIEIDASHMSIFAEEVVKPNRQSMHLRAENVPTILIDPVATNVQLMCIRNPLHLKKLLIHIRLCMKDQCPNNNSNNINNNYNYGCLYRNIEPPENFDMPGWLHDLGLSSYIPQFDNCIIDPYVLDQLTMDDLSVLKMSNELHVLSLRWGLQMLRHINFDRNRLCRSQMEQCK</sequence>
<dbReference type="SUPFAM" id="SSF47769">
    <property type="entry name" value="SAM/Pointed domain"/>
    <property type="match status" value="4"/>
</dbReference>
<dbReference type="Proteomes" id="UP000008854">
    <property type="component" value="Unassembled WGS sequence"/>
</dbReference>
<protein>
    <submittedName>
        <fullName evidence="7">SAM domain-containing protein</fullName>
    </submittedName>
</protein>
<evidence type="ECO:0000256" key="4">
    <source>
        <dbReference type="SAM" id="MobiDB-lite"/>
    </source>
</evidence>
<feature type="domain" description="SAM" evidence="5">
    <location>
        <begin position="1286"/>
        <end position="1345"/>
    </location>
</feature>
<feature type="compositionally biased region" description="Low complexity" evidence="4">
    <location>
        <begin position="786"/>
        <end position="797"/>
    </location>
</feature>
<dbReference type="SMART" id="SM00454">
    <property type="entry name" value="SAM"/>
    <property type="match status" value="4"/>
</dbReference>
<dbReference type="PANTHER" id="PTHR12587:SF14">
    <property type="entry name" value="AT31531P"/>
    <property type="match status" value="1"/>
</dbReference>
<proteinExistence type="predicted"/>
<dbReference type="Pfam" id="PF07647">
    <property type="entry name" value="SAM_2"/>
    <property type="match status" value="1"/>
</dbReference>
<dbReference type="InterPro" id="IPR029515">
    <property type="entry name" value="Liprin"/>
</dbReference>
<dbReference type="GO" id="GO:0048786">
    <property type="term" value="C:presynaptic active zone"/>
    <property type="evidence" value="ECO:0007669"/>
    <property type="project" value="TreeGrafter"/>
</dbReference>
<dbReference type="InterPro" id="IPR013761">
    <property type="entry name" value="SAM/pointed_sf"/>
</dbReference>
<evidence type="ECO:0000256" key="2">
    <source>
        <dbReference type="ARBA" id="ARBA00023054"/>
    </source>
</evidence>
<feature type="region of interest" description="Disordered" evidence="4">
    <location>
        <begin position="673"/>
        <end position="693"/>
    </location>
</feature>
<dbReference type="WBParaSite" id="Smp_333480.2">
    <property type="protein sequence ID" value="Smp_333480.2"/>
    <property type="gene ID" value="Smp_333480"/>
</dbReference>
<organism evidence="6 7">
    <name type="scientific">Schistosoma mansoni</name>
    <name type="common">Blood fluke</name>
    <dbReference type="NCBI Taxonomy" id="6183"/>
    <lineage>
        <taxon>Eukaryota</taxon>
        <taxon>Metazoa</taxon>
        <taxon>Spiralia</taxon>
        <taxon>Lophotrochozoa</taxon>
        <taxon>Platyhelminthes</taxon>
        <taxon>Trematoda</taxon>
        <taxon>Digenea</taxon>
        <taxon>Strigeidida</taxon>
        <taxon>Schistosomatoidea</taxon>
        <taxon>Schistosomatidae</taxon>
        <taxon>Schistosoma</taxon>
    </lineage>
</organism>
<dbReference type="InParanoid" id="A0A5K4FC98"/>
<evidence type="ECO:0000313" key="7">
    <source>
        <dbReference type="WBParaSite" id="Smp_333480.2"/>
    </source>
</evidence>
<dbReference type="PROSITE" id="PS50105">
    <property type="entry name" value="SAM_DOMAIN"/>
    <property type="match status" value="2"/>
</dbReference>
<reference evidence="6" key="1">
    <citation type="journal article" date="2012" name="PLoS Negl. Trop. Dis.">
        <title>A systematically improved high quality genome and transcriptome of the human blood fluke Schistosoma mansoni.</title>
        <authorList>
            <person name="Protasio A.V."/>
            <person name="Tsai I.J."/>
            <person name="Babbage A."/>
            <person name="Nichol S."/>
            <person name="Hunt M."/>
            <person name="Aslett M.A."/>
            <person name="De Silva N."/>
            <person name="Velarde G.S."/>
            <person name="Anderson T.J."/>
            <person name="Clark R.C."/>
            <person name="Davidson C."/>
            <person name="Dillon G.P."/>
            <person name="Holroyd N.E."/>
            <person name="LoVerde P.T."/>
            <person name="Lloyd C."/>
            <person name="McQuillan J."/>
            <person name="Oliveira G."/>
            <person name="Otto T.D."/>
            <person name="Parker-Manuel S.J."/>
            <person name="Quail M.A."/>
            <person name="Wilson R.A."/>
            <person name="Zerlotini A."/>
            <person name="Dunne D.W."/>
            <person name="Berriman M."/>
        </authorList>
    </citation>
    <scope>NUCLEOTIDE SEQUENCE [LARGE SCALE GENOMIC DNA]</scope>
    <source>
        <strain evidence="6">Puerto Rican</strain>
    </source>
</reference>
<feature type="compositionally biased region" description="Polar residues" evidence="4">
    <location>
        <begin position="711"/>
        <end position="785"/>
    </location>
</feature>
<dbReference type="PANTHER" id="PTHR12587">
    <property type="entry name" value="LAR INTERACTING PROTEIN LIP -RELATED PROTEIN"/>
    <property type="match status" value="1"/>
</dbReference>
<feature type="coiled-coil region" evidence="3">
    <location>
        <begin position="228"/>
        <end position="258"/>
    </location>
</feature>
<dbReference type="InterPro" id="IPR001660">
    <property type="entry name" value="SAM"/>
</dbReference>
<evidence type="ECO:0000256" key="3">
    <source>
        <dbReference type="SAM" id="Coils"/>
    </source>
</evidence>
<dbReference type="GO" id="GO:0007528">
    <property type="term" value="P:neuromuscular junction development"/>
    <property type="evidence" value="ECO:0007669"/>
    <property type="project" value="TreeGrafter"/>
</dbReference>
<name>A0A5K4FC98_SCHMA</name>
<keyword evidence="1" id="KW-0677">Repeat</keyword>
<evidence type="ECO:0000259" key="5">
    <source>
        <dbReference type="PROSITE" id="PS50105"/>
    </source>
</evidence>
<keyword evidence="2 3" id="KW-0175">Coiled coil</keyword>
<dbReference type="AlphaFoldDB" id="A0A5K4FC98"/>
<feature type="region of interest" description="Disordered" evidence="4">
    <location>
        <begin position="711"/>
        <end position="798"/>
    </location>
</feature>
<accession>A0A5K4FC98</accession>